<dbReference type="OrthoDB" id="9807535at2"/>
<gene>
    <name evidence="3" type="ORF">Pla52o_43230</name>
</gene>
<protein>
    <submittedName>
        <fullName evidence="3">YCII-related domain protein</fullName>
    </submittedName>
</protein>
<dbReference type="RefSeq" id="WP_146596394.1">
    <property type="nucleotide sequence ID" value="NZ_SJPT01000008.1"/>
</dbReference>
<dbReference type="InterPro" id="IPR005545">
    <property type="entry name" value="YCII"/>
</dbReference>
<name>A0A5C6C8N7_9BACT</name>
<keyword evidence="4" id="KW-1185">Reference proteome</keyword>
<evidence type="ECO:0000313" key="4">
    <source>
        <dbReference type="Proteomes" id="UP000316304"/>
    </source>
</evidence>
<dbReference type="PANTHER" id="PTHR35174:SF3">
    <property type="entry name" value="BLL7171 PROTEIN"/>
    <property type="match status" value="1"/>
</dbReference>
<feature type="domain" description="YCII-related" evidence="2">
    <location>
        <begin position="1"/>
        <end position="111"/>
    </location>
</feature>
<sequence length="122" mass="13746">MKYMLLIYGTESGWTEDERTECMIESMSICEELEKQGKWIASAPLHSVMTATSVRVRDGNRMITDGPFAETTEQLGGYYIIDVDNLDEAIAIAARLPPAKKGTVEIRPLFPLPDLNNERQNH</sequence>
<dbReference type="Gene3D" id="3.30.70.1060">
    <property type="entry name" value="Dimeric alpha+beta barrel"/>
    <property type="match status" value="1"/>
</dbReference>
<dbReference type="PANTHER" id="PTHR35174">
    <property type="entry name" value="BLL7171 PROTEIN-RELATED"/>
    <property type="match status" value="1"/>
</dbReference>
<dbReference type="AlphaFoldDB" id="A0A5C6C8N7"/>
<dbReference type="Pfam" id="PF03795">
    <property type="entry name" value="YCII"/>
    <property type="match status" value="1"/>
</dbReference>
<comment type="caution">
    <text evidence="3">The sequence shown here is derived from an EMBL/GenBank/DDBJ whole genome shotgun (WGS) entry which is preliminary data.</text>
</comment>
<accession>A0A5C6C8N7</accession>
<dbReference type="Proteomes" id="UP000316304">
    <property type="component" value="Unassembled WGS sequence"/>
</dbReference>
<evidence type="ECO:0000256" key="1">
    <source>
        <dbReference type="ARBA" id="ARBA00007689"/>
    </source>
</evidence>
<evidence type="ECO:0000313" key="3">
    <source>
        <dbReference type="EMBL" id="TWU20445.1"/>
    </source>
</evidence>
<comment type="similarity">
    <text evidence="1">Belongs to the YciI family.</text>
</comment>
<reference evidence="3 4" key="1">
    <citation type="submission" date="2019-02" db="EMBL/GenBank/DDBJ databases">
        <title>Deep-cultivation of Planctomycetes and their phenomic and genomic characterization uncovers novel biology.</title>
        <authorList>
            <person name="Wiegand S."/>
            <person name="Jogler M."/>
            <person name="Boedeker C."/>
            <person name="Pinto D."/>
            <person name="Vollmers J."/>
            <person name="Rivas-Marin E."/>
            <person name="Kohn T."/>
            <person name="Peeters S.H."/>
            <person name="Heuer A."/>
            <person name="Rast P."/>
            <person name="Oberbeckmann S."/>
            <person name="Bunk B."/>
            <person name="Jeske O."/>
            <person name="Meyerdierks A."/>
            <person name="Storesund J.E."/>
            <person name="Kallscheuer N."/>
            <person name="Luecker S."/>
            <person name="Lage O.M."/>
            <person name="Pohl T."/>
            <person name="Merkel B.J."/>
            <person name="Hornburger P."/>
            <person name="Mueller R.-W."/>
            <person name="Bruemmer F."/>
            <person name="Labrenz M."/>
            <person name="Spormann A.M."/>
            <person name="Op Den Camp H."/>
            <person name="Overmann J."/>
            <person name="Amann R."/>
            <person name="Jetten M.S.M."/>
            <person name="Mascher T."/>
            <person name="Medema M.H."/>
            <person name="Devos D.P."/>
            <person name="Kaster A.-K."/>
            <person name="Ovreas L."/>
            <person name="Rohde M."/>
            <person name="Galperin M.Y."/>
            <person name="Jogler C."/>
        </authorList>
    </citation>
    <scope>NUCLEOTIDE SEQUENCE [LARGE SCALE GENOMIC DNA]</scope>
    <source>
        <strain evidence="3 4">Pla52o</strain>
    </source>
</reference>
<dbReference type="SUPFAM" id="SSF54909">
    <property type="entry name" value="Dimeric alpha+beta barrel"/>
    <property type="match status" value="1"/>
</dbReference>
<evidence type="ECO:0000259" key="2">
    <source>
        <dbReference type="Pfam" id="PF03795"/>
    </source>
</evidence>
<organism evidence="3 4">
    <name type="scientific">Novipirellula galeiformis</name>
    <dbReference type="NCBI Taxonomy" id="2528004"/>
    <lineage>
        <taxon>Bacteria</taxon>
        <taxon>Pseudomonadati</taxon>
        <taxon>Planctomycetota</taxon>
        <taxon>Planctomycetia</taxon>
        <taxon>Pirellulales</taxon>
        <taxon>Pirellulaceae</taxon>
        <taxon>Novipirellula</taxon>
    </lineage>
</organism>
<dbReference type="EMBL" id="SJPT01000008">
    <property type="protein sequence ID" value="TWU20445.1"/>
    <property type="molecule type" value="Genomic_DNA"/>
</dbReference>
<proteinExistence type="inferred from homology"/>
<dbReference type="InterPro" id="IPR011008">
    <property type="entry name" value="Dimeric_a/b-barrel"/>
</dbReference>